<keyword evidence="4" id="KW-1185">Reference proteome</keyword>
<dbReference type="EMBL" id="JAGDFM010000026">
    <property type="protein sequence ID" value="KAG7390911.1"/>
    <property type="molecule type" value="Genomic_DNA"/>
</dbReference>
<organism evidence="3 4">
    <name type="scientific">Phytophthora pseudosyringae</name>
    <dbReference type="NCBI Taxonomy" id="221518"/>
    <lineage>
        <taxon>Eukaryota</taxon>
        <taxon>Sar</taxon>
        <taxon>Stramenopiles</taxon>
        <taxon>Oomycota</taxon>
        <taxon>Peronosporomycetes</taxon>
        <taxon>Peronosporales</taxon>
        <taxon>Peronosporaceae</taxon>
        <taxon>Phytophthora</taxon>
    </lineage>
</organism>
<dbReference type="AlphaFoldDB" id="A0A8T1WCE2"/>
<sequence length="125" mass="14167">MSSKSTRNLDGQHSTLTLGSNASSTLNAQINRLSAVYGSPEQERINYLEGRLVELMKQLEDEKTKTERLSAALDERDDQLSECRTELIQAYETSMQTRADMLVLLQKLQRHDTSKETQEADTSED</sequence>
<evidence type="ECO:0000256" key="1">
    <source>
        <dbReference type="SAM" id="Coils"/>
    </source>
</evidence>
<evidence type="ECO:0000313" key="3">
    <source>
        <dbReference type="EMBL" id="KAG7390911.1"/>
    </source>
</evidence>
<reference evidence="3" key="1">
    <citation type="submission" date="2021-02" db="EMBL/GenBank/DDBJ databases">
        <authorList>
            <person name="Palmer J.M."/>
        </authorList>
    </citation>
    <scope>NUCLEOTIDE SEQUENCE</scope>
    <source>
        <strain evidence="3">SCRP734</strain>
    </source>
</reference>
<evidence type="ECO:0000313" key="4">
    <source>
        <dbReference type="Proteomes" id="UP000694044"/>
    </source>
</evidence>
<evidence type="ECO:0000256" key="2">
    <source>
        <dbReference type="SAM" id="MobiDB-lite"/>
    </source>
</evidence>
<feature type="region of interest" description="Disordered" evidence="2">
    <location>
        <begin position="1"/>
        <end position="23"/>
    </location>
</feature>
<name>A0A8T1WCE2_9STRA</name>
<accession>A0A8T1WCE2</accession>
<keyword evidence="1" id="KW-0175">Coiled coil</keyword>
<proteinExistence type="predicted"/>
<comment type="caution">
    <text evidence="3">The sequence shown here is derived from an EMBL/GenBank/DDBJ whole genome shotgun (WGS) entry which is preliminary data.</text>
</comment>
<dbReference type="Proteomes" id="UP000694044">
    <property type="component" value="Unassembled WGS sequence"/>
</dbReference>
<gene>
    <name evidence="3" type="ORF">PHYPSEUDO_006395</name>
</gene>
<dbReference type="OrthoDB" id="102268at2759"/>
<feature type="coiled-coil region" evidence="1">
    <location>
        <begin position="45"/>
        <end position="76"/>
    </location>
</feature>
<protein>
    <submittedName>
        <fullName evidence="3">Uncharacterized protein</fullName>
    </submittedName>
</protein>